<feature type="transmembrane region" description="Helical" evidence="5">
    <location>
        <begin position="14"/>
        <end position="35"/>
    </location>
</feature>
<dbReference type="Proteomes" id="UP001138802">
    <property type="component" value="Unassembled WGS sequence"/>
</dbReference>
<dbReference type="Gene3D" id="2.40.30.170">
    <property type="match status" value="1"/>
</dbReference>
<name>A0A9X0WFQ3_9GAMM</name>
<evidence type="ECO:0000259" key="6">
    <source>
        <dbReference type="Pfam" id="PF25917"/>
    </source>
</evidence>
<dbReference type="PANTHER" id="PTHR30367">
    <property type="entry name" value="P-HYDROXYBENZOIC ACID EFFLUX PUMP SUBUNIT AAEA-RELATED"/>
    <property type="match status" value="1"/>
</dbReference>
<gene>
    <name evidence="8" type="ORF">CKO25_04115</name>
</gene>
<dbReference type="EMBL" id="NRSD01000003">
    <property type="protein sequence ID" value="MBK1643859.1"/>
    <property type="molecule type" value="Genomic_DNA"/>
</dbReference>
<dbReference type="PANTHER" id="PTHR30367:SF1">
    <property type="entry name" value="MULTIDRUG RESISTANCE PROTEIN MDTN"/>
    <property type="match status" value="1"/>
</dbReference>
<keyword evidence="3 5" id="KW-1133">Transmembrane helix</keyword>
<comment type="caution">
    <text evidence="8">The sequence shown here is derived from an EMBL/GenBank/DDBJ whole genome shotgun (WGS) entry which is preliminary data.</text>
</comment>
<evidence type="ECO:0000313" key="8">
    <source>
        <dbReference type="EMBL" id="MBK1643859.1"/>
    </source>
</evidence>
<evidence type="ECO:0000256" key="5">
    <source>
        <dbReference type="SAM" id="Phobius"/>
    </source>
</evidence>
<accession>A0A9X0WFQ3</accession>
<evidence type="ECO:0000256" key="4">
    <source>
        <dbReference type="ARBA" id="ARBA00023136"/>
    </source>
</evidence>
<comment type="similarity">
    <text evidence="1">Belongs to the membrane fusion protein (MFP) (TC 8.A.1) family.</text>
</comment>
<dbReference type="RefSeq" id="WP_200386670.1">
    <property type="nucleotide sequence ID" value="NZ_NRSD01000003.1"/>
</dbReference>
<dbReference type="GO" id="GO:0022857">
    <property type="term" value="F:transmembrane transporter activity"/>
    <property type="evidence" value="ECO:0007669"/>
    <property type="project" value="InterPro"/>
</dbReference>
<evidence type="ECO:0000259" key="7">
    <source>
        <dbReference type="Pfam" id="PF25963"/>
    </source>
</evidence>
<dbReference type="SUPFAM" id="SSF111369">
    <property type="entry name" value="HlyD-like secretion proteins"/>
    <property type="match status" value="1"/>
</dbReference>
<keyword evidence="4 5" id="KW-0472">Membrane</keyword>
<protein>
    <recommendedName>
        <fullName evidence="10">HlyD family secretion protein</fullName>
    </recommendedName>
</protein>
<dbReference type="InterPro" id="IPR058634">
    <property type="entry name" value="AaeA-lik-b-barrel"/>
</dbReference>
<dbReference type="InterPro" id="IPR006143">
    <property type="entry name" value="RND_pump_MFP"/>
</dbReference>
<evidence type="ECO:0000256" key="1">
    <source>
        <dbReference type="ARBA" id="ARBA00009477"/>
    </source>
</evidence>
<dbReference type="GO" id="GO:0016020">
    <property type="term" value="C:membrane"/>
    <property type="evidence" value="ECO:0007669"/>
    <property type="project" value="InterPro"/>
</dbReference>
<feature type="domain" description="p-hydroxybenzoic acid efflux pump subunit AaeA-like beta-barrel" evidence="7">
    <location>
        <begin position="197"/>
        <end position="294"/>
    </location>
</feature>
<keyword evidence="2 5" id="KW-0812">Transmembrane</keyword>
<evidence type="ECO:0000256" key="2">
    <source>
        <dbReference type="ARBA" id="ARBA00022692"/>
    </source>
</evidence>
<dbReference type="NCBIfam" id="TIGR01730">
    <property type="entry name" value="RND_mfp"/>
    <property type="match status" value="1"/>
</dbReference>
<dbReference type="InterPro" id="IPR058625">
    <property type="entry name" value="MdtA-like_BSH"/>
</dbReference>
<feature type="domain" description="Multidrug resistance protein MdtA-like barrel-sandwich hybrid" evidence="6">
    <location>
        <begin position="52"/>
        <end position="189"/>
    </location>
</feature>
<proteinExistence type="inferred from homology"/>
<sequence length="303" mass="32529">MTGSESSRQLLFDLIRVLVTVAMVALAAAGIYWVMQQQKAHPWTRDGQVLANVVHVAPQVSGPVIRVAVTDNQLVAKGDPLFEIEPAPYHQGVQLALAQLAQVQAEAKSAAADAERAQALIAHDDISQQNLVIKQALAEAQAASVDAARVELARAQLKLAETRVAAPVAGYVTNLELDVGTYATSGQPVLALIEANSFWVDGYFKEVDLPFIALGDPAVVTLMAYPNQPLNGHVQSIAFGIARRNSSIEPGDLAQVSPTFEWIRLSQRIPVRIALETLPETIPLRIGYTASVAILPSHSADQR</sequence>
<dbReference type="Pfam" id="PF25963">
    <property type="entry name" value="Beta-barrel_AAEA"/>
    <property type="match status" value="1"/>
</dbReference>
<dbReference type="InterPro" id="IPR050393">
    <property type="entry name" value="MFP_Efflux_Pump"/>
</dbReference>
<evidence type="ECO:0000313" key="9">
    <source>
        <dbReference type="Proteomes" id="UP001138802"/>
    </source>
</evidence>
<dbReference type="Pfam" id="PF25917">
    <property type="entry name" value="BSH_RND"/>
    <property type="match status" value="1"/>
</dbReference>
<organism evidence="8 9">
    <name type="scientific">Thiocapsa imhoffii</name>
    <dbReference type="NCBI Taxonomy" id="382777"/>
    <lineage>
        <taxon>Bacteria</taxon>
        <taxon>Pseudomonadati</taxon>
        <taxon>Pseudomonadota</taxon>
        <taxon>Gammaproteobacteria</taxon>
        <taxon>Chromatiales</taxon>
        <taxon>Chromatiaceae</taxon>
        <taxon>Thiocapsa</taxon>
    </lineage>
</organism>
<evidence type="ECO:0000256" key="3">
    <source>
        <dbReference type="ARBA" id="ARBA00022989"/>
    </source>
</evidence>
<dbReference type="AlphaFoldDB" id="A0A9X0WFQ3"/>
<reference evidence="8 9" key="1">
    <citation type="journal article" date="2020" name="Microorganisms">
        <title>Osmotic Adaptation and Compatible Solute Biosynthesis of Phototrophic Bacteria as Revealed from Genome Analyses.</title>
        <authorList>
            <person name="Imhoff J.F."/>
            <person name="Rahn T."/>
            <person name="Kunzel S."/>
            <person name="Keller A."/>
            <person name="Neulinger S.C."/>
        </authorList>
    </citation>
    <scope>NUCLEOTIDE SEQUENCE [LARGE SCALE GENOMIC DNA]</scope>
    <source>
        <strain evidence="8 9">DSM 21303</strain>
    </source>
</reference>
<evidence type="ECO:0008006" key="10">
    <source>
        <dbReference type="Google" id="ProtNLM"/>
    </source>
</evidence>
<keyword evidence="9" id="KW-1185">Reference proteome</keyword>
<dbReference type="Gene3D" id="2.40.50.100">
    <property type="match status" value="1"/>
</dbReference>